<feature type="domain" description="ABC transmembrane type-1" evidence="7">
    <location>
        <begin position="1"/>
        <end position="106"/>
    </location>
</feature>
<feature type="non-terminal residue" evidence="8">
    <location>
        <position position="1"/>
    </location>
</feature>
<evidence type="ECO:0000256" key="3">
    <source>
        <dbReference type="ARBA" id="ARBA00022741"/>
    </source>
</evidence>
<dbReference type="InterPro" id="IPR050173">
    <property type="entry name" value="ABC_transporter_C-like"/>
</dbReference>
<dbReference type="PROSITE" id="PS50929">
    <property type="entry name" value="ABC_TM1F"/>
    <property type="match status" value="1"/>
</dbReference>
<gene>
    <name evidence="8" type="ORF">CUNI_LOCUS1678</name>
</gene>
<evidence type="ECO:0000259" key="7">
    <source>
        <dbReference type="PROSITE" id="PS50929"/>
    </source>
</evidence>
<dbReference type="Gene3D" id="1.20.1560.10">
    <property type="entry name" value="ABC transporter type 1, transmembrane domain"/>
    <property type="match status" value="1"/>
</dbReference>
<dbReference type="Proteomes" id="UP000678393">
    <property type="component" value="Unassembled WGS sequence"/>
</dbReference>
<keyword evidence="9" id="KW-1185">Reference proteome</keyword>
<comment type="caution">
    <text evidence="8">The sequence shown here is derived from an EMBL/GenBank/DDBJ whole genome shotgun (WGS) entry which is preliminary data.</text>
</comment>
<keyword evidence="3" id="KW-0547">Nucleotide-binding</keyword>
<dbReference type="SUPFAM" id="SSF90123">
    <property type="entry name" value="ABC transporter transmembrane region"/>
    <property type="match status" value="1"/>
</dbReference>
<keyword evidence="5" id="KW-1133">Transmembrane helix</keyword>
<dbReference type="GO" id="GO:0005524">
    <property type="term" value="F:ATP binding"/>
    <property type="evidence" value="ECO:0007669"/>
    <property type="project" value="UniProtKB-KW"/>
</dbReference>
<evidence type="ECO:0000256" key="5">
    <source>
        <dbReference type="ARBA" id="ARBA00022989"/>
    </source>
</evidence>
<dbReference type="GO" id="GO:0140359">
    <property type="term" value="F:ABC-type transporter activity"/>
    <property type="evidence" value="ECO:0007669"/>
    <property type="project" value="InterPro"/>
</dbReference>
<evidence type="ECO:0000256" key="2">
    <source>
        <dbReference type="ARBA" id="ARBA00022692"/>
    </source>
</evidence>
<keyword evidence="6" id="KW-0472">Membrane</keyword>
<proteinExistence type="predicted"/>
<keyword evidence="4" id="KW-0067">ATP-binding</keyword>
<name>A0A8S3YLY6_9EUPU</name>
<dbReference type="InterPro" id="IPR036640">
    <property type="entry name" value="ABC1_TM_sf"/>
</dbReference>
<evidence type="ECO:0000256" key="1">
    <source>
        <dbReference type="ARBA" id="ARBA00022448"/>
    </source>
</evidence>
<dbReference type="Pfam" id="PF00664">
    <property type="entry name" value="ABC_membrane"/>
    <property type="match status" value="1"/>
</dbReference>
<accession>A0A8S3YLY6</accession>
<evidence type="ECO:0000256" key="6">
    <source>
        <dbReference type="ARBA" id="ARBA00023136"/>
    </source>
</evidence>
<dbReference type="EMBL" id="CAJHNH020000213">
    <property type="protein sequence ID" value="CAG5116120.1"/>
    <property type="molecule type" value="Genomic_DNA"/>
</dbReference>
<evidence type="ECO:0000256" key="4">
    <source>
        <dbReference type="ARBA" id="ARBA00022840"/>
    </source>
</evidence>
<keyword evidence="1" id="KW-0813">Transport</keyword>
<keyword evidence="2" id="KW-0812">Transmembrane</keyword>
<feature type="non-terminal residue" evidence="8">
    <location>
        <position position="157"/>
    </location>
</feature>
<evidence type="ECO:0000313" key="8">
    <source>
        <dbReference type="EMBL" id="CAG5116120.1"/>
    </source>
</evidence>
<dbReference type="PANTHER" id="PTHR24223">
    <property type="entry name" value="ATP-BINDING CASSETTE SUB-FAMILY C"/>
    <property type="match status" value="1"/>
</dbReference>
<protein>
    <recommendedName>
        <fullName evidence="7">ABC transmembrane type-1 domain-containing protein</fullName>
    </recommendedName>
</protein>
<sequence length="157" mass="17994">KLYIPSARQLRRYKSKFSSPVFVHFKETLDGTHTVRAFKAQARFIRKMKKSVEDRVRFDFMELALRTWLGMKVFTLSQFVSLAAGLIVVWDDSFSPSQAGMLLSFSSWAPWEIAEKTPADAWPQDGEIVFEDYKTRYRDGLDLVLRGVTCSIGGGEK</sequence>
<dbReference type="AlphaFoldDB" id="A0A8S3YLY6"/>
<organism evidence="8 9">
    <name type="scientific">Candidula unifasciata</name>
    <dbReference type="NCBI Taxonomy" id="100452"/>
    <lineage>
        <taxon>Eukaryota</taxon>
        <taxon>Metazoa</taxon>
        <taxon>Spiralia</taxon>
        <taxon>Lophotrochozoa</taxon>
        <taxon>Mollusca</taxon>
        <taxon>Gastropoda</taxon>
        <taxon>Heterobranchia</taxon>
        <taxon>Euthyneura</taxon>
        <taxon>Panpulmonata</taxon>
        <taxon>Eupulmonata</taxon>
        <taxon>Stylommatophora</taxon>
        <taxon>Helicina</taxon>
        <taxon>Helicoidea</taxon>
        <taxon>Geomitridae</taxon>
        <taxon>Candidula</taxon>
    </lineage>
</organism>
<evidence type="ECO:0000313" key="9">
    <source>
        <dbReference type="Proteomes" id="UP000678393"/>
    </source>
</evidence>
<dbReference type="OrthoDB" id="6500128at2759"/>
<reference evidence="8" key="1">
    <citation type="submission" date="2021-04" db="EMBL/GenBank/DDBJ databases">
        <authorList>
            <consortium name="Molecular Ecology Group"/>
        </authorList>
    </citation>
    <scope>NUCLEOTIDE SEQUENCE</scope>
</reference>
<dbReference type="InterPro" id="IPR011527">
    <property type="entry name" value="ABC1_TM_dom"/>
</dbReference>
<dbReference type="GO" id="GO:0016020">
    <property type="term" value="C:membrane"/>
    <property type="evidence" value="ECO:0007669"/>
    <property type="project" value="InterPro"/>
</dbReference>